<dbReference type="Proteomes" id="UP000663869">
    <property type="component" value="Unassembled WGS sequence"/>
</dbReference>
<evidence type="ECO:0000256" key="4">
    <source>
        <dbReference type="ARBA" id="ARBA00022989"/>
    </source>
</evidence>
<dbReference type="Proteomes" id="UP000663851">
    <property type="component" value="Unassembled WGS sequence"/>
</dbReference>
<evidence type="ECO:0008006" key="19">
    <source>
        <dbReference type="Google" id="ProtNLM"/>
    </source>
</evidence>
<keyword evidence="5 6" id="KW-0472">Membrane</keyword>
<dbReference type="EMBL" id="CAJOBP010032877">
    <property type="protein sequence ID" value="CAF4682439.1"/>
    <property type="molecule type" value="Genomic_DNA"/>
</dbReference>
<dbReference type="Proteomes" id="UP000663833">
    <property type="component" value="Unassembled WGS sequence"/>
</dbReference>
<comment type="subcellular location">
    <subcellularLocation>
        <location evidence="1">Membrane</location>
    </subcellularLocation>
</comment>
<proteinExistence type="inferred from homology"/>
<feature type="transmembrane region" description="Helical" evidence="6">
    <location>
        <begin position="114"/>
        <end position="139"/>
    </location>
</feature>
<evidence type="ECO:0000313" key="11">
    <source>
        <dbReference type="EMBL" id="CAF3785135.1"/>
    </source>
</evidence>
<evidence type="ECO:0000313" key="9">
    <source>
        <dbReference type="EMBL" id="CAF3406604.1"/>
    </source>
</evidence>
<dbReference type="Proteomes" id="UP000663838">
    <property type="component" value="Unassembled WGS sequence"/>
</dbReference>
<dbReference type="EMBL" id="CAJNXB010006189">
    <property type="protein sequence ID" value="CAF3471923.1"/>
    <property type="molecule type" value="Genomic_DNA"/>
</dbReference>
<reference evidence="16" key="1">
    <citation type="submission" date="2021-02" db="EMBL/GenBank/DDBJ databases">
        <authorList>
            <person name="Nowell W R."/>
        </authorList>
    </citation>
    <scope>NUCLEOTIDE SEQUENCE</scope>
</reference>
<evidence type="ECO:0000313" key="17">
    <source>
        <dbReference type="Proteomes" id="UP000663848"/>
    </source>
</evidence>
<dbReference type="OrthoDB" id="10037099at2759"/>
<dbReference type="Proteomes" id="UP000663873">
    <property type="component" value="Unassembled WGS sequence"/>
</dbReference>
<evidence type="ECO:0000256" key="1">
    <source>
        <dbReference type="ARBA" id="ARBA00004370"/>
    </source>
</evidence>
<dbReference type="EMBL" id="CAJOBR010033622">
    <property type="protein sequence ID" value="CAF5003926.1"/>
    <property type="molecule type" value="Genomic_DNA"/>
</dbReference>
<evidence type="ECO:0000313" key="10">
    <source>
        <dbReference type="EMBL" id="CAF3471923.1"/>
    </source>
</evidence>
<dbReference type="Proteomes" id="UP000663865">
    <property type="component" value="Unassembled WGS sequence"/>
</dbReference>
<keyword evidence="4 6" id="KW-1133">Transmembrane helix</keyword>
<evidence type="ECO:0000313" key="8">
    <source>
        <dbReference type="EMBL" id="CAF3386396.1"/>
    </source>
</evidence>
<name>A0A822AEC5_9BILA</name>
<evidence type="ECO:0000256" key="5">
    <source>
        <dbReference type="ARBA" id="ARBA00023136"/>
    </source>
</evidence>
<dbReference type="Proteomes" id="UP000663872">
    <property type="component" value="Unassembled WGS sequence"/>
</dbReference>
<dbReference type="EMBL" id="CAJOBS010000361">
    <property type="protein sequence ID" value="CAF4559948.1"/>
    <property type="molecule type" value="Genomic_DNA"/>
</dbReference>
<dbReference type="Proteomes" id="UP000663825">
    <property type="component" value="Unassembled WGS sequence"/>
</dbReference>
<keyword evidence="18" id="KW-1185">Reference proteome</keyword>
<sequence>MSSAARISTIDIESEPRISIELNDKEKFNKRFSSNNQKQKNSSKIKAKSPSTYVYELRAEDIREYRLWSLASLILCFFIIAPIIAFYYSRRIREMKKNQELTRAQSLSYRVQNLLILSNIIGAFIWVALLFVIGVLFVMGDFL</sequence>
<evidence type="ECO:0000256" key="6">
    <source>
        <dbReference type="SAM" id="Phobius"/>
    </source>
</evidence>
<evidence type="ECO:0000313" key="7">
    <source>
        <dbReference type="EMBL" id="CAF3322763.1"/>
    </source>
</evidence>
<dbReference type="Pfam" id="PF04505">
    <property type="entry name" value="CD225"/>
    <property type="match status" value="1"/>
</dbReference>
<dbReference type="GO" id="GO:0016020">
    <property type="term" value="C:membrane"/>
    <property type="evidence" value="ECO:0007669"/>
    <property type="project" value="UniProtKB-SubCell"/>
</dbReference>
<evidence type="ECO:0000313" key="16">
    <source>
        <dbReference type="EMBL" id="CAF5003926.1"/>
    </source>
</evidence>
<dbReference type="EMBL" id="CAJNYV010001128">
    <property type="protein sequence ID" value="CAF3406604.1"/>
    <property type="molecule type" value="Genomic_DNA"/>
</dbReference>
<feature type="transmembrane region" description="Helical" evidence="6">
    <location>
        <begin position="67"/>
        <end position="88"/>
    </location>
</feature>
<evidence type="ECO:0000256" key="2">
    <source>
        <dbReference type="ARBA" id="ARBA00006843"/>
    </source>
</evidence>
<evidence type="ECO:0000313" key="12">
    <source>
        <dbReference type="EMBL" id="CAF4313508.1"/>
    </source>
</evidence>
<dbReference type="InterPro" id="IPR007593">
    <property type="entry name" value="CD225/Dispanin_fam"/>
</dbReference>
<comment type="similarity">
    <text evidence="2">Belongs to the CD225/Dispanin family.</text>
</comment>
<gene>
    <name evidence="11" type="ORF">FME351_LOCUS32702</name>
    <name evidence="7" type="ORF">GRG538_LOCUS2593</name>
    <name evidence="12" type="ORF">HFQ381_LOCUS14344</name>
    <name evidence="9" type="ORF">KIK155_LOCUS8641</name>
    <name evidence="8" type="ORF">LUA448_LOCUS16251</name>
    <name evidence="16" type="ORF">QYT958_LOCUS38423</name>
    <name evidence="10" type="ORF">TIS948_LOCUS33407</name>
    <name evidence="14" type="ORF">TOA249_LOCUS7854</name>
    <name evidence="13" type="ORF">TSG867_LOCUS12936</name>
    <name evidence="15" type="ORF">UJA718_LOCUS35321</name>
</gene>
<dbReference type="Proteomes" id="UP000663848">
    <property type="component" value="Unassembled WGS sequence"/>
</dbReference>
<protein>
    <recommendedName>
        <fullName evidence="19">Interferon-induced transmembrane protein</fullName>
    </recommendedName>
</protein>
<dbReference type="EMBL" id="CAJNYD010002019">
    <property type="protein sequence ID" value="CAF3386396.1"/>
    <property type="molecule type" value="Genomic_DNA"/>
</dbReference>
<evidence type="ECO:0000256" key="3">
    <source>
        <dbReference type="ARBA" id="ARBA00022692"/>
    </source>
</evidence>
<evidence type="ECO:0000313" key="15">
    <source>
        <dbReference type="EMBL" id="CAF4682439.1"/>
    </source>
</evidence>
<dbReference type="EMBL" id="CAJNYU010004686">
    <property type="protein sequence ID" value="CAF3785135.1"/>
    <property type="molecule type" value="Genomic_DNA"/>
</dbReference>
<comment type="caution">
    <text evidence="16">The sequence shown here is derived from an EMBL/GenBank/DDBJ whole genome shotgun (WGS) entry which is preliminary data.</text>
</comment>
<evidence type="ECO:0000313" key="13">
    <source>
        <dbReference type="EMBL" id="CAF4400206.1"/>
    </source>
</evidence>
<dbReference type="EMBL" id="CAJNYT010000061">
    <property type="protein sequence ID" value="CAF3322763.1"/>
    <property type="molecule type" value="Genomic_DNA"/>
</dbReference>
<keyword evidence="3 6" id="KW-0812">Transmembrane</keyword>
<dbReference type="EMBL" id="CAJOBO010000933">
    <property type="protein sequence ID" value="CAF4313508.1"/>
    <property type="molecule type" value="Genomic_DNA"/>
</dbReference>
<accession>A0A822AEC5</accession>
<organism evidence="16 17">
    <name type="scientific">Rotaria socialis</name>
    <dbReference type="NCBI Taxonomy" id="392032"/>
    <lineage>
        <taxon>Eukaryota</taxon>
        <taxon>Metazoa</taxon>
        <taxon>Spiralia</taxon>
        <taxon>Gnathifera</taxon>
        <taxon>Rotifera</taxon>
        <taxon>Eurotatoria</taxon>
        <taxon>Bdelloidea</taxon>
        <taxon>Philodinida</taxon>
        <taxon>Philodinidae</taxon>
        <taxon>Rotaria</taxon>
    </lineage>
</organism>
<dbReference type="Proteomes" id="UP000663862">
    <property type="component" value="Unassembled WGS sequence"/>
</dbReference>
<evidence type="ECO:0000313" key="18">
    <source>
        <dbReference type="Proteomes" id="UP000663873"/>
    </source>
</evidence>
<dbReference type="EMBL" id="CAJOBQ010000673">
    <property type="protein sequence ID" value="CAF4400206.1"/>
    <property type="molecule type" value="Genomic_DNA"/>
</dbReference>
<evidence type="ECO:0000313" key="14">
    <source>
        <dbReference type="EMBL" id="CAF4559948.1"/>
    </source>
</evidence>
<dbReference type="AlphaFoldDB" id="A0A822AEC5"/>